<feature type="transmembrane region" description="Helical" evidence="1">
    <location>
        <begin position="186"/>
        <end position="207"/>
    </location>
</feature>
<dbReference type="EMBL" id="CP070619">
    <property type="protein sequence ID" value="QSE91424.1"/>
    <property type="molecule type" value="Genomic_DNA"/>
</dbReference>
<keyword evidence="1" id="KW-1133">Transmembrane helix</keyword>
<keyword evidence="3" id="KW-1185">Reference proteome</keyword>
<reference evidence="2 3" key="1">
    <citation type="journal article" date="2021" name="Microbiol. Resour. Announc.">
        <title>Complete Genome Sequences of Two Rhodococcus sp. Strains with Large and Linear Chromosomes, Isolated from Apple Rhizosphere.</title>
        <authorList>
            <person name="Benning S."/>
            <person name="Brugnone N."/>
            <person name="Siani R."/>
            <person name="Kublik S."/>
            <person name="Schloter M."/>
            <person name="Rad V."/>
        </authorList>
    </citation>
    <scope>NUCLEOTIDE SEQUENCE [LARGE SCALE GENOMIC DNA]</scope>
    <source>
        <strain evidence="2 3">R79</strain>
    </source>
</reference>
<reference evidence="2 3" key="2">
    <citation type="journal article" date="2022" name="Arch. Microbiol.">
        <title>Rhodococcus pseudokoreensis sp. nov. isolated from the rhizosphere of young M26 apple rootstocks.</title>
        <authorList>
            <person name="Kampfer P."/>
            <person name="Glaeser S.P."/>
            <person name="Blom J."/>
            <person name="Wolf J."/>
            <person name="Benning S."/>
            <person name="Schloter M."/>
            <person name="Neumann-Schaal M."/>
        </authorList>
    </citation>
    <scope>NUCLEOTIDE SEQUENCE [LARGE SCALE GENOMIC DNA]</scope>
    <source>
        <strain evidence="2 3">R79</strain>
    </source>
</reference>
<evidence type="ECO:0000313" key="3">
    <source>
        <dbReference type="Proteomes" id="UP000662986"/>
    </source>
</evidence>
<feature type="transmembrane region" description="Helical" evidence="1">
    <location>
        <begin position="117"/>
        <end position="137"/>
    </location>
</feature>
<accession>A0A974W528</accession>
<evidence type="ECO:0000256" key="1">
    <source>
        <dbReference type="SAM" id="Phobius"/>
    </source>
</evidence>
<evidence type="ECO:0000313" key="2">
    <source>
        <dbReference type="EMBL" id="QSE91424.1"/>
    </source>
</evidence>
<feature type="transmembrane region" description="Helical" evidence="1">
    <location>
        <begin position="94"/>
        <end position="111"/>
    </location>
</feature>
<organism evidence="2 3">
    <name type="scientific">Rhodococcus pseudokoreensis</name>
    <dbReference type="NCBI Taxonomy" id="2811421"/>
    <lineage>
        <taxon>Bacteria</taxon>
        <taxon>Bacillati</taxon>
        <taxon>Actinomycetota</taxon>
        <taxon>Actinomycetes</taxon>
        <taxon>Mycobacteriales</taxon>
        <taxon>Nocardiaceae</taxon>
        <taxon>Rhodococcus</taxon>
    </lineage>
</organism>
<keyword evidence="1" id="KW-0812">Transmembrane</keyword>
<name>A0A974W528_9NOCA</name>
<gene>
    <name evidence="2" type="ORF">JWS13_23700</name>
</gene>
<dbReference type="RefSeq" id="WP_206007732.1">
    <property type="nucleotide sequence ID" value="NZ_CP070619.1"/>
</dbReference>
<proteinExistence type="predicted"/>
<sequence>MDPLQLLTHLLEQAALIDIMAVVVVTGGVVAAIWMVWTRLFPRASALAVHTEVPPIEGYSDPGSYPSLELIEGYIERTVDSQERRVTSMDQRGGVLLGFAGVIVGLVFRDIDHLHGWGIVGGVLAVLAGALAGAVIFPGTANTLSPVELLEGYALEDPAVTRFNTLSTLADLFKEEEGRVRRKGQLLQGATLLLPLAVLVLFIGAILNY</sequence>
<protein>
    <submittedName>
        <fullName evidence="2">Uncharacterized protein</fullName>
    </submittedName>
</protein>
<dbReference type="Proteomes" id="UP000662986">
    <property type="component" value="Chromosome"/>
</dbReference>
<feature type="transmembrane region" description="Helical" evidence="1">
    <location>
        <begin position="15"/>
        <end position="37"/>
    </location>
</feature>
<keyword evidence="1" id="KW-0472">Membrane</keyword>